<dbReference type="AlphaFoldDB" id="A0A2I1U0T8"/>
<dbReference type="InterPro" id="IPR014976">
    <property type="entry name" value="AbpA_HamA_C"/>
</dbReference>
<feature type="domain" description="Anti-bacteriophage protein A/HamA C-terminal" evidence="1">
    <location>
        <begin position="85"/>
        <end position="269"/>
    </location>
</feature>
<evidence type="ECO:0000313" key="3">
    <source>
        <dbReference type="Proteomes" id="UP000234902"/>
    </source>
</evidence>
<name>A0A2I1U0T8_STRMT</name>
<dbReference type="Proteomes" id="UP000234902">
    <property type="component" value="Unassembled WGS sequence"/>
</dbReference>
<comment type="caution">
    <text evidence="2">The sequence shown here is derived from an EMBL/GenBank/DDBJ whole genome shotgun (WGS) entry which is preliminary data.</text>
</comment>
<protein>
    <recommendedName>
        <fullName evidence="1">Anti-bacteriophage protein A/HamA C-terminal domain-containing protein</fullName>
    </recommendedName>
</protein>
<dbReference type="EMBL" id="PKID01000001">
    <property type="protein sequence ID" value="PKZ99492.1"/>
    <property type="molecule type" value="Genomic_DNA"/>
</dbReference>
<evidence type="ECO:0000313" key="2">
    <source>
        <dbReference type="EMBL" id="PKZ99492.1"/>
    </source>
</evidence>
<gene>
    <name evidence="2" type="ORF">CYK19_01070</name>
</gene>
<accession>A0A2I1U0T8</accession>
<dbReference type="Pfam" id="PF08878">
    <property type="entry name" value="HamA"/>
    <property type="match status" value="1"/>
</dbReference>
<reference evidence="2 3" key="1">
    <citation type="submission" date="2017-12" db="EMBL/GenBank/DDBJ databases">
        <title>Phylogenetic diversity of female urinary microbiome.</title>
        <authorList>
            <person name="Thomas-White K."/>
            <person name="Wolfe A.J."/>
        </authorList>
    </citation>
    <scope>NUCLEOTIDE SEQUENCE [LARGE SCALE GENOMIC DNA]</scope>
    <source>
        <strain evidence="2 3">UMB0079</strain>
    </source>
</reference>
<evidence type="ECO:0000259" key="1">
    <source>
        <dbReference type="Pfam" id="PF08878"/>
    </source>
</evidence>
<organism evidence="2 3">
    <name type="scientific">Streptococcus mitis</name>
    <dbReference type="NCBI Taxonomy" id="28037"/>
    <lineage>
        <taxon>Bacteria</taxon>
        <taxon>Bacillati</taxon>
        <taxon>Bacillota</taxon>
        <taxon>Bacilli</taxon>
        <taxon>Lactobacillales</taxon>
        <taxon>Streptococcaceae</taxon>
        <taxon>Streptococcus</taxon>
        <taxon>Streptococcus mitis group</taxon>
    </lineage>
</organism>
<sequence>MYNIGVFMSLLRNSFNSISNDLTNPVNSQSGNNIEILSADVPQITRVEKTFIKTNLVNISKGTNSSYSVETIARKICSALGKFDKTTNSVIEPIDPSRNSGFAAEFFLICILLDNGFEQHFCYRNLEENSPKKGFDGLYVKNGEKWIVESKSTHTSDTHRTTIRRAYNSISDQLEGRTNNDPWENAASHAKSSRNNLSLVHELEELSEKYMEGEYESLSNCNLIIGSTVIDQNISGTPSDIQRIIELVKSHETYNEKIVTVNLDNQQIFIDVMEEIANGQ</sequence>
<proteinExistence type="predicted"/>